<protein>
    <submittedName>
        <fullName evidence="1">Uncharacterized protein</fullName>
    </submittedName>
</protein>
<evidence type="ECO:0000313" key="1">
    <source>
        <dbReference type="EMBL" id="JAE11670.1"/>
    </source>
</evidence>
<dbReference type="EMBL" id="GBRH01186226">
    <property type="protein sequence ID" value="JAE11670.1"/>
    <property type="molecule type" value="Transcribed_RNA"/>
</dbReference>
<proteinExistence type="predicted"/>
<organism evidence="1">
    <name type="scientific">Arundo donax</name>
    <name type="common">Giant reed</name>
    <name type="synonym">Donax arundinaceus</name>
    <dbReference type="NCBI Taxonomy" id="35708"/>
    <lineage>
        <taxon>Eukaryota</taxon>
        <taxon>Viridiplantae</taxon>
        <taxon>Streptophyta</taxon>
        <taxon>Embryophyta</taxon>
        <taxon>Tracheophyta</taxon>
        <taxon>Spermatophyta</taxon>
        <taxon>Magnoliopsida</taxon>
        <taxon>Liliopsida</taxon>
        <taxon>Poales</taxon>
        <taxon>Poaceae</taxon>
        <taxon>PACMAD clade</taxon>
        <taxon>Arundinoideae</taxon>
        <taxon>Arundineae</taxon>
        <taxon>Arundo</taxon>
    </lineage>
</organism>
<sequence>MQAATPGFGAVMCTPSRRSRRGSGLRYELFAEPPELLIKGWAVTSVTYLPSCT</sequence>
<name>A0A0A9FF80_ARUDO</name>
<reference evidence="1" key="1">
    <citation type="submission" date="2014-09" db="EMBL/GenBank/DDBJ databases">
        <authorList>
            <person name="Magalhaes I.L.F."/>
            <person name="Oliveira U."/>
            <person name="Santos F.R."/>
            <person name="Vidigal T.H.D.A."/>
            <person name="Brescovit A.D."/>
            <person name="Santos A.J."/>
        </authorList>
    </citation>
    <scope>NUCLEOTIDE SEQUENCE</scope>
    <source>
        <tissue evidence="1">Shoot tissue taken approximately 20 cm above the soil surface</tissue>
    </source>
</reference>
<dbReference type="AlphaFoldDB" id="A0A0A9FF80"/>
<reference evidence="1" key="2">
    <citation type="journal article" date="2015" name="Data Brief">
        <title>Shoot transcriptome of the giant reed, Arundo donax.</title>
        <authorList>
            <person name="Barrero R.A."/>
            <person name="Guerrero F.D."/>
            <person name="Moolhuijzen P."/>
            <person name="Goolsby J.A."/>
            <person name="Tidwell J."/>
            <person name="Bellgard S.E."/>
            <person name="Bellgard M.I."/>
        </authorList>
    </citation>
    <scope>NUCLEOTIDE SEQUENCE</scope>
    <source>
        <tissue evidence="1">Shoot tissue taken approximately 20 cm above the soil surface</tissue>
    </source>
</reference>
<accession>A0A0A9FF80</accession>